<evidence type="ECO:0000313" key="2">
    <source>
        <dbReference type="EMBL" id="KAG4421594.1"/>
    </source>
</evidence>
<proteinExistence type="predicted"/>
<gene>
    <name evidence="2" type="ORF">IFR04_005213</name>
</gene>
<feature type="region of interest" description="Disordered" evidence="1">
    <location>
        <begin position="76"/>
        <end position="113"/>
    </location>
</feature>
<dbReference type="AlphaFoldDB" id="A0A8H7THA8"/>
<reference evidence="2" key="1">
    <citation type="submission" date="2021-02" db="EMBL/GenBank/DDBJ databases">
        <title>Genome sequence Cadophora malorum strain M34.</title>
        <authorList>
            <person name="Stefanovic E."/>
            <person name="Vu D."/>
            <person name="Scully C."/>
            <person name="Dijksterhuis J."/>
            <person name="Roader J."/>
            <person name="Houbraken J."/>
        </authorList>
    </citation>
    <scope>NUCLEOTIDE SEQUENCE</scope>
    <source>
        <strain evidence="2">M34</strain>
    </source>
</reference>
<name>A0A8H7THA8_9HELO</name>
<organism evidence="2 3">
    <name type="scientific">Cadophora malorum</name>
    <dbReference type="NCBI Taxonomy" id="108018"/>
    <lineage>
        <taxon>Eukaryota</taxon>
        <taxon>Fungi</taxon>
        <taxon>Dikarya</taxon>
        <taxon>Ascomycota</taxon>
        <taxon>Pezizomycotina</taxon>
        <taxon>Leotiomycetes</taxon>
        <taxon>Helotiales</taxon>
        <taxon>Ploettnerulaceae</taxon>
        <taxon>Cadophora</taxon>
    </lineage>
</organism>
<comment type="caution">
    <text evidence="2">The sequence shown here is derived from an EMBL/GenBank/DDBJ whole genome shotgun (WGS) entry which is preliminary data.</text>
</comment>
<evidence type="ECO:0000313" key="3">
    <source>
        <dbReference type="Proteomes" id="UP000664132"/>
    </source>
</evidence>
<protein>
    <submittedName>
        <fullName evidence="2">Uncharacterized protein</fullName>
    </submittedName>
</protein>
<evidence type="ECO:0000256" key="1">
    <source>
        <dbReference type="SAM" id="MobiDB-lite"/>
    </source>
</evidence>
<dbReference type="EMBL" id="JAFJYH010000062">
    <property type="protein sequence ID" value="KAG4421594.1"/>
    <property type="molecule type" value="Genomic_DNA"/>
</dbReference>
<sequence length="188" mass="21015">MSQPIPTTSEDTILCPWIRPIRIPSQPPNQCPQQSLRHYCPTIVPFLNFSSLTAAASPPPGFRRRRLQNHALLADGPELRNASHSGGLGDRPARTGSSRSWPQHPTRGYVPPRNLRAGTLAINQPGAGTKWYPEYRDAGAKRRDLQRLNENPIPKVTLISLLHHHLLSAFHSSTSQAFFRQGRPRDQS</sequence>
<dbReference type="Proteomes" id="UP000664132">
    <property type="component" value="Unassembled WGS sequence"/>
</dbReference>
<keyword evidence="3" id="KW-1185">Reference proteome</keyword>
<accession>A0A8H7THA8</accession>